<keyword evidence="1" id="KW-0472">Membrane</keyword>
<proteinExistence type="predicted"/>
<dbReference type="Gramene" id="Kaladp0010s0164.1.v1.1">
    <property type="protein sequence ID" value="Kaladp0010s0164.1.v1.1.CDS.1"/>
    <property type="gene ID" value="Kaladp0010s0164.v1.1"/>
</dbReference>
<reference evidence="2" key="1">
    <citation type="submission" date="2021-01" db="UniProtKB">
        <authorList>
            <consortium name="EnsemblPlants"/>
        </authorList>
    </citation>
    <scope>IDENTIFICATION</scope>
</reference>
<dbReference type="AlphaFoldDB" id="A0A7N0RFE2"/>
<keyword evidence="3" id="KW-1185">Reference proteome</keyword>
<feature type="transmembrane region" description="Helical" evidence="1">
    <location>
        <begin position="27"/>
        <end position="45"/>
    </location>
</feature>
<sequence length="94" mass="10619">MYVTVVFSSAFGVVLYATYRGIIEHHSYGFSFFLCSLVSYCFQVIHEMQIKALIFLCIPSSNSVTRLSVQNRNFTEQLVAYHSSVSVSQTGQPH</sequence>
<evidence type="ECO:0000256" key="1">
    <source>
        <dbReference type="SAM" id="Phobius"/>
    </source>
</evidence>
<evidence type="ECO:0000313" key="3">
    <source>
        <dbReference type="Proteomes" id="UP000594263"/>
    </source>
</evidence>
<evidence type="ECO:0000313" key="2">
    <source>
        <dbReference type="EnsemblPlants" id="Kaladp0010s0164.1.v1.1.CDS.1"/>
    </source>
</evidence>
<keyword evidence="1" id="KW-0812">Transmembrane</keyword>
<dbReference type="EnsemblPlants" id="Kaladp0010s0164.1.v1.1">
    <property type="protein sequence ID" value="Kaladp0010s0164.1.v1.1.CDS.1"/>
    <property type="gene ID" value="Kaladp0010s0164.v1.1"/>
</dbReference>
<accession>A0A7N0RFE2</accession>
<dbReference type="Proteomes" id="UP000594263">
    <property type="component" value="Unplaced"/>
</dbReference>
<keyword evidence="1" id="KW-1133">Transmembrane helix</keyword>
<protein>
    <submittedName>
        <fullName evidence="2">Uncharacterized protein</fullName>
    </submittedName>
</protein>
<name>A0A7N0RFE2_KALFE</name>
<organism evidence="2 3">
    <name type="scientific">Kalanchoe fedtschenkoi</name>
    <name type="common">Lavender scallops</name>
    <name type="synonym">South American air plant</name>
    <dbReference type="NCBI Taxonomy" id="63787"/>
    <lineage>
        <taxon>Eukaryota</taxon>
        <taxon>Viridiplantae</taxon>
        <taxon>Streptophyta</taxon>
        <taxon>Embryophyta</taxon>
        <taxon>Tracheophyta</taxon>
        <taxon>Spermatophyta</taxon>
        <taxon>Magnoliopsida</taxon>
        <taxon>eudicotyledons</taxon>
        <taxon>Gunneridae</taxon>
        <taxon>Pentapetalae</taxon>
        <taxon>Saxifragales</taxon>
        <taxon>Crassulaceae</taxon>
        <taxon>Kalanchoe</taxon>
    </lineage>
</organism>